<dbReference type="OrthoDB" id="3525185at2759"/>
<dbReference type="GeneID" id="67011852"/>
<dbReference type="PANTHER" id="PTHR38111">
    <property type="entry name" value="ZN(2)-C6 FUNGAL-TYPE DOMAIN-CONTAINING PROTEIN-RELATED"/>
    <property type="match status" value="1"/>
</dbReference>
<accession>A0A8J2IBG8</accession>
<dbReference type="EMBL" id="CAJRGZ010000030">
    <property type="protein sequence ID" value="CAG5186368.1"/>
    <property type="molecule type" value="Genomic_DNA"/>
</dbReference>
<sequence length="446" mass="49985">MTSIAKHGMRKRKTKQLSQSSGSLAKGWMRRGDVLPYRISQRAAVTEGFYARFLSYFTSEGEGKDIRNRRTWWHSLPFLTTDGTNEALVLAVQATASAYCAVESGNVALAQHSWKLYGEALRMHGLFVSRPQTKHEVTVHMVSTSVLFSFFEAMQSTNAEAYRSHIYGAVQMLEVTKPKQCSEGTLCQIYYHLRTQMAFINLTGYGRETPVQVDRILYGPLQYIRLPLFQRLLSCVVDLIDMYVARKSGQSRQLVDAQTYINFETRIGGLWLQYVDEAADADTLFFWEDISAGIMYFRDAFTALVVAYFSAARILLGVIAPPLANLSSTLSNHCSSILQASQYMQTHTVGCAYMRMTTPLLLVALHSPESSQRRQATACFEVWMKRSMSGISALALNTIHRHGLGKHHWTNSRTGTASDVDLDLDTRAALSSDKSTVEAVQTTNQS</sequence>
<keyword evidence="3" id="KW-1185">Reference proteome</keyword>
<evidence type="ECO:0000313" key="3">
    <source>
        <dbReference type="Proteomes" id="UP000676310"/>
    </source>
</evidence>
<dbReference type="RefSeq" id="XP_043175143.1">
    <property type="nucleotide sequence ID" value="XM_043319208.1"/>
</dbReference>
<dbReference type="Proteomes" id="UP000676310">
    <property type="component" value="Unassembled WGS sequence"/>
</dbReference>
<name>A0A8J2IBG8_9PLEO</name>
<evidence type="ECO:0000313" key="2">
    <source>
        <dbReference type="EMBL" id="CAG5186368.1"/>
    </source>
</evidence>
<protein>
    <submittedName>
        <fullName evidence="2">Uncharacterized protein</fullName>
    </submittedName>
</protein>
<proteinExistence type="predicted"/>
<dbReference type="AlphaFoldDB" id="A0A8J2IBG8"/>
<dbReference type="PANTHER" id="PTHR38111:SF11">
    <property type="entry name" value="TRANSCRIPTION FACTOR DOMAIN-CONTAINING PROTEIN-RELATED"/>
    <property type="match status" value="1"/>
</dbReference>
<gene>
    <name evidence="2" type="ORF">ALTATR162_LOCUS11566</name>
</gene>
<evidence type="ECO:0000256" key="1">
    <source>
        <dbReference type="SAM" id="MobiDB-lite"/>
    </source>
</evidence>
<comment type="caution">
    <text evidence="2">The sequence shown here is derived from an EMBL/GenBank/DDBJ whole genome shotgun (WGS) entry which is preliminary data.</text>
</comment>
<organism evidence="2 3">
    <name type="scientific">Alternaria atra</name>
    <dbReference type="NCBI Taxonomy" id="119953"/>
    <lineage>
        <taxon>Eukaryota</taxon>
        <taxon>Fungi</taxon>
        <taxon>Dikarya</taxon>
        <taxon>Ascomycota</taxon>
        <taxon>Pezizomycotina</taxon>
        <taxon>Dothideomycetes</taxon>
        <taxon>Pleosporomycetidae</taxon>
        <taxon>Pleosporales</taxon>
        <taxon>Pleosporineae</taxon>
        <taxon>Pleosporaceae</taxon>
        <taxon>Alternaria</taxon>
        <taxon>Alternaria sect. Ulocladioides</taxon>
    </lineage>
</organism>
<feature type="region of interest" description="Disordered" evidence="1">
    <location>
        <begin position="1"/>
        <end position="22"/>
    </location>
</feature>
<dbReference type="InterPro" id="IPR053178">
    <property type="entry name" value="Osmoadaptation_assoc"/>
</dbReference>
<reference evidence="2" key="1">
    <citation type="submission" date="2021-05" db="EMBL/GenBank/DDBJ databases">
        <authorList>
            <person name="Stam R."/>
        </authorList>
    </citation>
    <scope>NUCLEOTIDE SEQUENCE</scope>
    <source>
        <strain evidence="2">CS162</strain>
    </source>
</reference>